<evidence type="ECO:0000313" key="4">
    <source>
        <dbReference type="Proteomes" id="UP001529380"/>
    </source>
</evidence>
<feature type="transmembrane region" description="Helical" evidence="1">
    <location>
        <begin position="137"/>
        <end position="156"/>
    </location>
</feature>
<dbReference type="Pfam" id="PF00990">
    <property type="entry name" value="GGDEF"/>
    <property type="match status" value="1"/>
</dbReference>
<dbReference type="RefSeq" id="WP_289600579.1">
    <property type="nucleotide sequence ID" value="NZ_JAUDCL010000031.1"/>
</dbReference>
<keyword evidence="1" id="KW-1133">Transmembrane helix</keyword>
<keyword evidence="1" id="KW-0472">Membrane</keyword>
<feature type="transmembrane region" description="Helical" evidence="1">
    <location>
        <begin position="21"/>
        <end position="41"/>
    </location>
</feature>
<dbReference type="NCBIfam" id="TIGR00254">
    <property type="entry name" value="GGDEF"/>
    <property type="match status" value="1"/>
</dbReference>
<evidence type="ECO:0000259" key="2">
    <source>
        <dbReference type="PROSITE" id="PS50887"/>
    </source>
</evidence>
<keyword evidence="3" id="KW-0808">Transferase</keyword>
<dbReference type="PANTHER" id="PTHR45138">
    <property type="entry name" value="REGULATORY COMPONENTS OF SENSORY TRANSDUCTION SYSTEM"/>
    <property type="match status" value="1"/>
</dbReference>
<dbReference type="SUPFAM" id="SSF55073">
    <property type="entry name" value="Nucleotide cyclase"/>
    <property type="match status" value="1"/>
</dbReference>
<dbReference type="EMBL" id="JAUDCL010000031">
    <property type="protein sequence ID" value="MDM8202243.1"/>
    <property type="molecule type" value="Genomic_DNA"/>
</dbReference>
<sequence>MHPVNGQQWNTVNEKWMRLHWWMTASLALAAALLEIIMAFALNRIEGFVNSDPSRYMVKYLLIPVALNGLLVLAGMLAARSRLKGQVRQLIVSLCMAGVCLVLYGVHSLFQALILLPVVAIMLTVSYGSYGLTSITAAVCLLGVPVVDLVVVWDSTQQHRLENVENRINWLLGLVMLLGCCLLSLASIYYERERIRQAARREWELRRDSLTGLLNRMALDDRLGQLCAGGQGVVVMMDLDGFKQLNDTLGHLQGDACLQMVAGILRSYAGEDAAFRYGGDEFCMVFHAPEPGQILQTCERIRKSLEGIRLFSPCRVGASFGLAECRPGMTPEQLLKNADSALYQAKEERGCIRRWEQKAT</sequence>
<accession>A0ABT7UTL4</accession>
<feature type="transmembrane region" description="Helical" evidence="1">
    <location>
        <begin position="90"/>
        <end position="106"/>
    </location>
</feature>
<feature type="transmembrane region" description="Helical" evidence="1">
    <location>
        <begin position="112"/>
        <end position="130"/>
    </location>
</feature>
<reference evidence="3 4" key="3">
    <citation type="submission" date="2023-06" db="EMBL/GenBank/DDBJ databases">
        <authorList>
            <person name="Zeman M."/>
            <person name="Kubasova T."/>
            <person name="Jahodarova E."/>
            <person name="Nykrynova M."/>
            <person name="Rychlik I."/>
        </authorList>
    </citation>
    <scope>NUCLEOTIDE SEQUENCE [LARGE SCALE GENOMIC DNA]</scope>
    <source>
        <strain evidence="3 4">ET340</strain>
    </source>
</reference>
<reference evidence="4" key="2">
    <citation type="submission" date="2023-06" db="EMBL/GenBank/DDBJ databases">
        <title>Identification and characterization of horizontal gene transfer across gut microbiota members of farm animals based on homology search.</title>
        <authorList>
            <person name="Zeman M."/>
            <person name="Kubasova T."/>
            <person name="Jahodarova E."/>
            <person name="Nykrynova M."/>
            <person name="Rychlik I."/>
        </authorList>
    </citation>
    <scope>NUCLEOTIDE SEQUENCE [LARGE SCALE GENOMIC DNA]</scope>
    <source>
        <strain evidence="4">ET340</strain>
    </source>
</reference>
<dbReference type="PANTHER" id="PTHR45138:SF9">
    <property type="entry name" value="DIGUANYLATE CYCLASE DGCM-RELATED"/>
    <property type="match status" value="1"/>
</dbReference>
<comment type="caution">
    <text evidence="3">The sequence shown here is derived from an EMBL/GenBank/DDBJ whole genome shotgun (WGS) entry which is preliminary data.</text>
</comment>
<dbReference type="SMART" id="SM00267">
    <property type="entry name" value="GGDEF"/>
    <property type="match status" value="1"/>
</dbReference>
<gene>
    <name evidence="3" type="ORF">QUW08_13210</name>
</gene>
<reference evidence="3 4" key="1">
    <citation type="submission" date="2023-06" db="EMBL/GenBank/DDBJ databases">
        <title>Identification and characterization of horizontal gene transfer across gut microbiota members of farm animals based on homology search.</title>
        <authorList>
            <person name="Schwarzerova J."/>
            <person name="Nykrynova M."/>
            <person name="Jureckova K."/>
            <person name="Cejkova D."/>
            <person name="Rychlik I."/>
        </authorList>
    </citation>
    <scope>NUCLEOTIDE SEQUENCE [LARGE SCALE GENOMIC DNA]</scope>
    <source>
        <strain evidence="3 4">ET340</strain>
    </source>
</reference>
<dbReference type="InterPro" id="IPR043128">
    <property type="entry name" value="Rev_trsase/Diguanyl_cyclase"/>
</dbReference>
<proteinExistence type="predicted"/>
<evidence type="ECO:0000256" key="1">
    <source>
        <dbReference type="SAM" id="Phobius"/>
    </source>
</evidence>
<name>A0ABT7UTL4_9FIRM</name>
<keyword evidence="3" id="KW-0548">Nucleotidyltransferase</keyword>
<protein>
    <submittedName>
        <fullName evidence="3">GGDEF domain-containing protein</fullName>
        <ecNumber evidence="3">2.7.7.65</ecNumber>
    </submittedName>
</protein>
<dbReference type="PROSITE" id="PS50887">
    <property type="entry name" value="GGDEF"/>
    <property type="match status" value="1"/>
</dbReference>
<feature type="transmembrane region" description="Helical" evidence="1">
    <location>
        <begin position="61"/>
        <end position="78"/>
    </location>
</feature>
<organism evidence="3 4">
    <name type="scientific">Allofournierella massiliensis</name>
    <dbReference type="NCBI Taxonomy" id="1650663"/>
    <lineage>
        <taxon>Bacteria</taxon>
        <taxon>Bacillati</taxon>
        <taxon>Bacillota</taxon>
        <taxon>Clostridia</taxon>
        <taxon>Eubacteriales</taxon>
        <taxon>Oscillospiraceae</taxon>
        <taxon>Allofournierella</taxon>
    </lineage>
</organism>
<dbReference type="CDD" id="cd01949">
    <property type="entry name" value="GGDEF"/>
    <property type="match status" value="1"/>
</dbReference>
<dbReference type="GO" id="GO:0052621">
    <property type="term" value="F:diguanylate cyclase activity"/>
    <property type="evidence" value="ECO:0007669"/>
    <property type="project" value="UniProtKB-EC"/>
</dbReference>
<dbReference type="Proteomes" id="UP001529380">
    <property type="component" value="Unassembled WGS sequence"/>
</dbReference>
<dbReference type="EC" id="2.7.7.65" evidence="3"/>
<feature type="transmembrane region" description="Helical" evidence="1">
    <location>
        <begin position="168"/>
        <end position="190"/>
    </location>
</feature>
<evidence type="ECO:0000313" key="3">
    <source>
        <dbReference type="EMBL" id="MDM8202243.1"/>
    </source>
</evidence>
<keyword evidence="4" id="KW-1185">Reference proteome</keyword>
<dbReference type="InterPro" id="IPR029787">
    <property type="entry name" value="Nucleotide_cyclase"/>
</dbReference>
<dbReference type="Gene3D" id="3.30.70.270">
    <property type="match status" value="1"/>
</dbReference>
<dbReference type="InterPro" id="IPR050469">
    <property type="entry name" value="Diguanylate_Cyclase"/>
</dbReference>
<feature type="domain" description="GGDEF" evidence="2">
    <location>
        <begin position="230"/>
        <end position="357"/>
    </location>
</feature>
<dbReference type="InterPro" id="IPR000160">
    <property type="entry name" value="GGDEF_dom"/>
</dbReference>
<keyword evidence="1" id="KW-0812">Transmembrane</keyword>